<feature type="domain" description="HTH tetR-type" evidence="5">
    <location>
        <begin position="14"/>
        <end position="74"/>
    </location>
</feature>
<evidence type="ECO:0000256" key="4">
    <source>
        <dbReference type="PROSITE-ProRule" id="PRU00335"/>
    </source>
</evidence>
<evidence type="ECO:0000313" key="7">
    <source>
        <dbReference type="Proteomes" id="UP001501842"/>
    </source>
</evidence>
<dbReference type="PANTHER" id="PTHR30055:SF234">
    <property type="entry name" value="HTH-TYPE TRANSCRIPTIONAL REGULATOR BETI"/>
    <property type="match status" value="1"/>
</dbReference>
<dbReference type="InterPro" id="IPR009057">
    <property type="entry name" value="Homeodomain-like_sf"/>
</dbReference>
<dbReference type="PROSITE" id="PS50977">
    <property type="entry name" value="HTH_TETR_2"/>
    <property type="match status" value="1"/>
</dbReference>
<comment type="caution">
    <text evidence="6">The sequence shown here is derived from an EMBL/GenBank/DDBJ whole genome shotgun (WGS) entry which is preliminary data.</text>
</comment>
<sequence length="205" mass="22824">MSYFPGVTSSASKVPAVERILDAATRLFAEKGFAGASTRLIAETAGLNIATVNYHVGGKRDLYLAVMERAADRERHALEEVMRASAPTAEDAHRLADRYLDFCVEHPEIAALWLRRWLSDAEDVTSLEAERVRPLVARIVDLAQHVAGPEADVEYAVWSVIWCVHGFVRGGVLDDRGARRRGDDQPALQRFRRTLHHLVDGLLDL</sequence>
<protein>
    <submittedName>
        <fullName evidence="6">TetR/AcrR family transcriptional regulator</fullName>
    </submittedName>
</protein>
<dbReference type="PANTHER" id="PTHR30055">
    <property type="entry name" value="HTH-TYPE TRANSCRIPTIONAL REGULATOR RUTR"/>
    <property type="match status" value="1"/>
</dbReference>
<dbReference type="SUPFAM" id="SSF48498">
    <property type="entry name" value="Tetracyclin repressor-like, C-terminal domain"/>
    <property type="match status" value="1"/>
</dbReference>
<dbReference type="PRINTS" id="PR00455">
    <property type="entry name" value="HTHTETR"/>
</dbReference>
<keyword evidence="3" id="KW-0804">Transcription</keyword>
<evidence type="ECO:0000256" key="1">
    <source>
        <dbReference type="ARBA" id="ARBA00023015"/>
    </source>
</evidence>
<dbReference type="InterPro" id="IPR050109">
    <property type="entry name" value="HTH-type_TetR-like_transc_reg"/>
</dbReference>
<keyword evidence="1" id="KW-0805">Transcription regulation</keyword>
<dbReference type="InterPro" id="IPR023772">
    <property type="entry name" value="DNA-bd_HTH_TetR-type_CS"/>
</dbReference>
<dbReference type="Gene3D" id="1.10.357.10">
    <property type="entry name" value="Tetracycline Repressor, domain 2"/>
    <property type="match status" value="1"/>
</dbReference>
<evidence type="ECO:0000256" key="2">
    <source>
        <dbReference type="ARBA" id="ARBA00023125"/>
    </source>
</evidence>
<gene>
    <name evidence="6" type="ORF">GCM10010439_21430</name>
</gene>
<evidence type="ECO:0000256" key="3">
    <source>
        <dbReference type="ARBA" id="ARBA00023163"/>
    </source>
</evidence>
<dbReference type="InterPro" id="IPR036271">
    <property type="entry name" value="Tet_transcr_reg_TetR-rel_C_sf"/>
</dbReference>
<dbReference type="Pfam" id="PF00440">
    <property type="entry name" value="TetR_N"/>
    <property type="match status" value="1"/>
</dbReference>
<dbReference type="PROSITE" id="PS01081">
    <property type="entry name" value="HTH_TETR_1"/>
    <property type="match status" value="1"/>
</dbReference>
<evidence type="ECO:0000313" key="6">
    <source>
        <dbReference type="EMBL" id="GAA2724258.1"/>
    </source>
</evidence>
<organism evidence="6 7">
    <name type="scientific">Actinocorallia aurantiaca</name>
    <dbReference type="NCBI Taxonomy" id="46204"/>
    <lineage>
        <taxon>Bacteria</taxon>
        <taxon>Bacillati</taxon>
        <taxon>Actinomycetota</taxon>
        <taxon>Actinomycetes</taxon>
        <taxon>Streptosporangiales</taxon>
        <taxon>Thermomonosporaceae</taxon>
        <taxon>Actinocorallia</taxon>
    </lineage>
</organism>
<dbReference type="EMBL" id="BAAATZ010000007">
    <property type="protein sequence ID" value="GAA2724258.1"/>
    <property type="molecule type" value="Genomic_DNA"/>
</dbReference>
<dbReference type="SUPFAM" id="SSF46689">
    <property type="entry name" value="Homeodomain-like"/>
    <property type="match status" value="1"/>
</dbReference>
<keyword evidence="7" id="KW-1185">Reference proteome</keyword>
<dbReference type="Proteomes" id="UP001501842">
    <property type="component" value="Unassembled WGS sequence"/>
</dbReference>
<keyword evidence="2 4" id="KW-0238">DNA-binding</keyword>
<feature type="DNA-binding region" description="H-T-H motif" evidence="4">
    <location>
        <begin position="37"/>
        <end position="56"/>
    </location>
</feature>
<proteinExistence type="predicted"/>
<accession>A0ABN3U406</accession>
<evidence type="ECO:0000259" key="5">
    <source>
        <dbReference type="PROSITE" id="PS50977"/>
    </source>
</evidence>
<dbReference type="InterPro" id="IPR001647">
    <property type="entry name" value="HTH_TetR"/>
</dbReference>
<name>A0ABN3U406_9ACTN</name>
<reference evidence="6 7" key="1">
    <citation type="journal article" date="2019" name="Int. J. Syst. Evol. Microbiol.">
        <title>The Global Catalogue of Microorganisms (GCM) 10K type strain sequencing project: providing services to taxonomists for standard genome sequencing and annotation.</title>
        <authorList>
            <consortium name="The Broad Institute Genomics Platform"/>
            <consortium name="The Broad Institute Genome Sequencing Center for Infectious Disease"/>
            <person name="Wu L."/>
            <person name="Ma J."/>
        </authorList>
    </citation>
    <scope>NUCLEOTIDE SEQUENCE [LARGE SCALE GENOMIC DNA]</scope>
    <source>
        <strain evidence="6 7">JCM 8201</strain>
    </source>
</reference>